<dbReference type="VEuPathDB" id="FungiDB:I7I53_05810"/>
<dbReference type="EMBL" id="CP069106">
    <property type="protein sequence ID" value="QSS57359.1"/>
    <property type="molecule type" value="Genomic_DNA"/>
</dbReference>
<proteinExistence type="predicted"/>
<evidence type="ECO:0000313" key="2">
    <source>
        <dbReference type="EMBL" id="QSS57359.1"/>
    </source>
</evidence>
<organism evidence="2 3">
    <name type="scientific">Ajellomyces capsulatus (strain H88)</name>
    <name type="common">Darling's disease fungus</name>
    <name type="synonym">Histoplasma capsulatum</name>
    <dbReference type="NCBI Taxonomy" id="544711"/>
    <lineage>
        <taxon>Eukaryota</taxon>
        <taxon>Fungi</taxon>
        <taxon>Dikarya</taxon>
        <taxon>Ascomycota</taxon>
        <taxon>Pezizomycotina</taxon>
        <taxon>Eurotiomycetes</taxon>
        <taxon>Eurotiomycetidae</taxon>
        <taxon>Onygenales</taxon>
        <taxon>Ajellomycetaceae</taxon>
        <taxon>Histoplasma</taxon>
    </lineage>
</organism>
<dbReference type="AlphaFoldDB" id="A0A8A1LTV4"/>
<accession>A0A8A1LTV4</accession>
<name>A0A8A1LTV4_AJEC8</name>
<reference evidence="2" key="1">
    <citation type="submission" date="2021-01" db="EMBL/GenBank/DDBJ databases">
        <title>Chromosome-level genome assembly of a human fungal pathogen reveals clustering of transcriptionally co-regulated genes.</title>
        <authorList>
            <person name="Voorhies M."/>
            <person name="Cohen S."/>
            <person name="Shea T.P."/>
            <person name="Petrus S."/>
            <person name="Munoz J.F."/>
            <person name="Poplawski S."/>
            <person name="Goldman W.E."/>
            <person name="Michael T."/>
            <person name="Cuomo C.A."/>
            <person name="Sil A."/>
            <person name="Beyhan S."/>
        </authorList>
    </citation>
    <scope>NUCLEOTIDE SEQUENCE</scope>
    <source>
        <strain evidence="2">H88</strain>
    </source>
</reference>
<evidence type="ECO:0000313" key="3">
    <source>
        <dbReference type="Proteomes" id="UP000663419"/>
    </source>
</evidence>
<feature type="region of interest" description="Disordered" evidence="1">
    <location>
        <begin position="1"/>
        <end position="22"/>
    </location>
</feature>
<dbReference type="Proteomes" id="UP000663419">
    <property type="component" value="Chromosome 5"/>
</dbReference>
<gene>
    <name evidence="2" type="ORF">I7I53_05810</name>
</gene>
<protein>
    <submittedName>
        <fullName evidence="2">Uncharacterized protein</fullName>
    </submittedName>
</protein>
<evidence type="ECO:0000256" key="1">
    <source>
        <dbReference type="SAM" id="MobiDB-lite"/>
    </source>
</evidence>
<sequence length="81" mass="9075">MIHTIIPSLENPPPIVQPPRLSVGSSQSHQGLACIRQLPCYCWPLPCHWSYPTLHPMCRMSTFYILLFHSVFPSSASPSQG</sequence>